<dbReference type="InterPro" id="IPR029787">
    <property type="entry name" value="Nucleotide_cyclase"/>
</dbReference>
<dbReference type="InterPro" id="IPR001054">
    <property type="entry name" value="A/G_cyclase"/>
</dbReference>
<dbReference type="PANTHER" id="PTHR16305">
    <property type="entry name" value="TESTICULAR SOLUBLE ADENYLYL CYCLASE"/>
    <property type="match status" value="1"/>
</dbReference>
<dbReference type="AlphaFoldDB" id="A0A1X6YVZ1"/>
<dbReference type="GO" id="GO:0009190">
    <property type="term" value="P:cyclic nucleotide biosynthetic process"/>
    <property type="evidence" value="ECO:0007669"/>
    <property type="project" value="InterPro"/>
</dbReference>
<dbReference type="SUPFAM" id="SSF48452">
    <property type="entry name" value="TPR-like"/>
    <property type="match status" value="2"/>
</dbReference>
<name>A0A1X6YVZ1_9RHOB</name>
<dbReference type="PROSITE" id="PS50005">
    <property type="entry name" value="TPR"/>
    <property type="match status" value="1"/>
</dbReference>
<dbReference type="SMART" id="SM00454">
    <property type="entry name" value="SAM"/>
    <property type="match status" value="1"/>
</dbReference>
<dbReference type="InterPro" id="IPR027417">
    <property type="entry name" value="P-loop_NTPase"/>
</dbReference>
<dbReference type="GO" id="GO:0035556">
    <property type="term" value="P:intracellular signal transduction"/>
    <property type="evidence" value="ECO:0007669"/>
    <property type="project" value="InterPro"/>
</dbReference>
<evidence type="ECO:0000313" key="8">
    <source>
        <dbReference type="Proteomes" id="UP000193570"/>
    </source>
</evidence>
<dbReference type="OrthoDB" id="341967at2"/>
<keyword evidence="8" id="KW-1185">Reference proteome</keyword>
<keyword evidence="1" id="KW-0547">Nucleotide-binding</keyword>
<dbReference type="InterPro" id="IPR001660">
    <property type="entry name" value="SAM"/>
</dbReference>
<evidence type="ECO:0000256" key="2">
    <source>
        <dbReference type="ARBA" id="ARBA00022840"/>
    </source>
</evidence>
<dbReference type="Proteomes" id="UP000193570">
    <property type="component" value="Unassembled WGS sequence"/>
</dbReference>
<dbReference type="InterPro" id="IPR011990">
    <property type="entry name" value="TPR-like_helical_dom_sf"/>
</dbReference>
<evidence type="ECO:0000256" key="1">
    <source>
        <dbReference type="ARBA" id="ARBA00022741"/>
    </source>
</evidence>
<evidence type="ECO:0000256" key="3">
    <source>
        <dbReference type="PROSITE-ProRule" id="PRU00339"/>
    </source>
</evidence>
<dbReference type="InterPro" id="IPR019734">
    <property type="entry name" value="TPR_rpt"/>
</dbReference>
<dbReference type="GO" id="GO:0005524">
    <property type="term" value="F:ATP binding"/>
    <property type="evidence" value="ECO:0007669"/>
    <property type="project" value="UniProtKB-KW"/>
</dbReference>
<dbReference type="PROSITE" id="PS50105">
    <property type="entry name" value="SAM_DOMAIN"/>
    <property type="match status" value="1"/>
</dbReference>
<dbReference type="RefSeq" id="WP_085791222.1">
    <property type="nucleotide sequence ID" value="NZ_FWFK01000002.1"/>
</dbReference>
<dbReference type="Gene3D" id="1.25.40.10">
    <property type="entry name" value="Tetratricopeptide repeat domain"/>
    <property type="match status" value="2"/>
</dbReference>
<feature type="domain" description="SAM" evidence="5">
    <location>
        <begin position="1"/>
        <end position="63"/>
    </location>
</feature>
<dbReference type="EMBL" id="FWFK01000002">
    <property type="protein sequence ID" value="SLN32531.1"/>
    <property type="molecule type" value="Genomic_DNA"/>
</dbReference>
<dbReference type="Pfam" id="PF13191">
    <property type="entry name" value="AAA_16"/>
    <property type="match status" value="1"/>
</dbReference>
<reference evidence="7 8" key="1">
    <citation type="submission" date="2017-03" db="EMBL/GenBank/DDBJ databases">
        <authorList>
            <person name="Afonso C.L."/>
            <person name="Miller P.J."/>
            <person name="Scott M.A."/>
            <person name="Spackman E."/>
            <person name="Goraichik I."/>
            <person name="Dimitrov K.M."/>
            <person name="Suarez D.L."/>
            <person name="Swayne D.E."/>
        </authorList>
    </citation>
    <scope>NUCLEOTIDE SEQUENCE [LARGE SCALE GENOMIC DNA]</scope>
    <source>
        <strain evidence="7 8">CECT 8625</strain>
    </source>
</reference>
<proteinExistence type="predicted"/>
<dbReference type="Gene3D" id="3.30.70.1230">
    <property type="entry name" value="Nucleotide cyclase"/>
    <property type="match status" value="1"/>
</dbReference>
<dbReference type="Pfam" id="PF07647">
    <property type="entry name" value="SAM_2"/>
    <property type="match status" value="1"/>
</dbReference>
<dbReference type="SMART" id="SM00044">
    <property type="entry name" value="CYCc"/>
    <property type="match status" value="1"/>
</dbReference>
<protein>
    <submittedName>
        <fullName evidence="7">Adenylate cyclase 2</fullName>
        <ecNumber evidence="7">4.6.1.1</ecNumber>
    </submittedName>
</protein>
<dbReference type="EC" id="4.6.1.1" evidence="7"/>
<feature type="domain" description="Guanylate cyclase" evidence="6">
    <location>
        <begin position="89"/>
        <end position="213"/>
    </location>
</feature>
<dbReference type="GO" id="GO:0004016">
    <property type="term" value="F:adenylate cyclase activity"/>
    <property type="evidence" value="ECO:0007669"/>
    <property type="project" value="UniProtKB-EC"/>
</dbReference>
<dbReference type="PANTHER" id="PTHR16305:SF28">
    <property type="entry name" value="GUANYLATE CYCLASE DOMAIN-CONTAINING PROTEIN"/>
    <property type="match status" value="1"/>
</dbReference>
<dbReference type="SUPFAM" id="SSF47769">
    <property type="entry name" value="SAM/Pointed domain"/>
    <property type="match status" value="1"/>
</dbReference>
<evidence type="ECO:0000256" key="4">
    <source>
        <dbReference type="SAM" id="MobiDB-lite"/>
    </source>
</evidence>
<dbReference type="InterPro" id="IPR013761">
    <property type="entry name" value="SAM/pointed_sf"/>
</dbReference>
<evidence type="ECO:0000313" key="7">
    <source>
        <dbReference type="EMBL" id="SLN32531.1"/>
    </source>
</evidence>
<dbReference type="CDD" id="cd09487">
    <property type="entry name" value="SAM_superfamily"/>
    <property type="match status" value="1"/>
</dbReference>
<evidence type="ECO:0000259" key="5">
    <source>
        <dbReference type="PROSITE" id="PS50105"/>
    </source>
</evidence>
<dbReference type="PROSITE" id="PS50125">
    <property type="entry name" value="GUANYLATE_CYCLASE_2"/>
    <property type="match status" value="1"/>
</dbReference>
<feature type="region of interest" description="Disordered" evidence="4">
    <location>
        <begin position="62"/>
        <end position="82"/>
    </location>
</feature>
<dbReference type="InterPro" id="IPR041664">
    <property type="entry name" value="AAA_16"/>
</dbReference>
<dbReference type="GO" id="GO:0005737">
    <property type="term" value="C:cytoplasm"/>
    <property type="evidence" value="ECO:0007669"/>
    <property type="project" value="TreeGrafter"/>
</dbReference>
<dbReference type="SUPFAM" id="SSF55073">
    <property type="entry name" value="Nucleotide cyclase"/>
    <property type="match status" value="1"/>
</dbReference>
<keyword evidence="3" id="KW-0802">TPR repeat</keyword>
<dbReference type="Pfam" id="PF00211">
    <property type="entry name" value="Guanylate_cyc"/>
    <property type="match status" value="1"/>
</dbReference>
<dbReference type="Gene3D" id="1.10.150.50">
    <property type="entry name" value="Transcription Factor, Ets-1"/>
    <property type="match status" value="1"/>
</dbReference>
<keyword evidence="7" id="KW-0456">Lyase</keyword>
<dbReference type="CDD" id="cd07302">
    <property type="entry name" value="CHD"/>
    <property type="match status" value="1"/>
</dbReference>
<evidence type="ECO:0000259" key="6">
    <source>
        <dbReference type="PROSITE" id="PS50125"/>
    </source>
</evidence>
<accession>A0A1X6YVZ1</accession>
<dbReference type="SMART" id="SM00028">
    <property type="entry name" value="TPR"/>
    <property type="match status" value="7"/>
</dbReference>
<organism evidence="7 8">
    <name type="scientific">Roseivivax jejudonensis</name>
    <dbReference type="NCBI Taxonomy" id="1529041"/>
    <lineage>
        <taxon>Bacteria</taxon>
        <taxon>Pseudomonadati</taxon>
        <taxon>Pseudomonadota</taxon>
        <taxon>Alphaproteobacteria</taxon>
        <taxon>Rhodobacterales</taxon>
        <taxon>Roseobacteraceae</taxon>
        <taxon>Roseivivax</taxon>
    </lineage>
</organism>
<dbReference type="Pfam" id="PF13424">
    <property type="entry name" value="TPR_12"/>
    <property type="match status" value="2"/>
</dbReference>
<sequence>MSDGVERWLAERDLAEYAPVFAENRIDLDILPHLALEDLKDMGITAVGDRRRIMRAIEALQGDADATRERPAPAPEPAPQPMAAKRQVTVMFVDLSGFTRMTSGLDVEETHAVLNRFFAAADSIIERYGGTIDKHIGDAVMAVFGREVSSTNDTERAARAALDIHATMPSLDPPMRCHIGIASGQVIASATGSDVHTESTVLGDGVNLAARITDQATAGETLVSDDIHLALGTQFGGEDRGEVALAGIRTPQRLWCLTEIASYGTAPKHAFIGRTREMSLLRAACERCREHNTGEVHVVLGEPGIGKTHLAEEVAAAAHDMGFAVHRAAVLDFGALEGQSALQSLVRSLLGVQLADDAGTVSATADRAEASGWIAAASRVHLNALLELEQDAGIAEVYANMDNAARQRGRRALIEELILARSAAAPLLMQIEDIHWATPEILSAFAHVAASIRDLPCLLLMTSRIDGDPLDLEWQAQTFGTYLAKIELSGLSEEQCRQLTKSILDAGDEDVGLFIERAGGNPLFLEQLWRSRASMADDELPGSIQGIVQSRLDAIAPAARRTIQAASVLGQRLSPEALSHLLDPEEPDLVALTRSGLMRDRGSYLAFAHALIRDGSYNSLFRTERNALHARAAVWFADHDATLRAQHLDRAGSPEAPAAYLDAAASLIRAYQFEAAEPLLKRALALDVTPEVRVDLLCMLGETIRLQGRPLEALEQCDAAADQAETDAQLCRIHLERAQSARETSRYQEALDSLGIAEGAARRSGDDTSLARVFYIRGNIYFPLGRFDEALASNEKALEVARALGSVRLEVGALSGFGDAYFMNGAMKTAAGYYSQAVERARPDGLVRDVAANLHNLSVARTYSGDVRQGRTDGIEAVEISRTYFALVPECVSQTCLGVALTLLDEIDDALEAFGQSAEVGRRVGAKRLEAQALEHLARTQVYAGQFDSARRTGRDAVEMALAHGPNFVGPKSLSALALALDDPAEQDTLLAQGVEIIAKGCVGHNHLHFYPDACAVMIARAEWDRAMAYADALEAISGKERLPLVDLTLREVRLIVECGRQHQPVADTDAAAALRRDFVQLGIRRSLLGGTDFAG</sequence>
<dbReference type="Gene3D" id="3.40.50.300">
    <property type="entry name" value="P-loop containing nucleotide triphosphate hydrolases"/>
    <property type="match status" value="1"/>
</dbReference>
<keyword evidence="2" id="KW-0067">ATP-binding</keyword>
<feature type="repeat" description="TPR" evidence="3">
    <location>
        <begin position="771"/>
        <end position="804"/>
    </location>
</feature>
<dbReference type="SUPFAM" id="SSF52540">
    <property type="entry name" value="P-loop containing nucleoside triphosphate hydrolases"/>
    <property type="match status" value="1"/>
</dbReference>
<gene>
    <name evidence="7" type="primary">cyaB</name>
    <name evidence="7" type="ORF">ROJ8625_01503</name>
</gene>